<accession>A0A2U3K6A3</accession>
<evidence type="ECO:0000313" key="2">
    <source>
        <dbReference type="EMBL" id="SPF35191.1"/>
    </source>
</evidence>
<organism evidence="2 3">
    <name type="scientific">Candidatus Sulfotelmatobacter kueseliae</name>
    <dbReference type="NCBI Taxonomy" id="2042962"/>
    <lineage>
        <taxon>Bacteria</taxon>
        <taxon>Pseudomonadati</taxon>
        <taxon>Acidobacteriota</taxon>
        <taxon>Terriglobia</taxon>
        <taxon>Terriglobales</taxon>
        <taxon>Candidatus Korobacteraceae</taxon>
        <taxon>Candidatus Sulfotelmatobacter</taxon>
    </lineage>
</organism>
<keyword evidence="1" id="KW-1133">Transmembrane helix</keyword>
<dbReference type="Proteomes" id="UP000238701">
    <property type="component" value="Unassembled WGS sequence"/>
</dbReference>
<reference evidence="3" key="1">
    <citation type="submission" date="2018-02" db="EMBL/GenBank/DDBJ databases">
        <authorList>
            <person name="Hausmann B."/>
        </authorList>
    </citation>
    <scope>NUCLEOTIDE SEQUENCE [LARGE SCALE GENOMIC DNA]</scope>
    <source>
        <strain evidence="3">Peat soil MAG SbA1</strain>
    </source>
</reference>
<protein>
    <submittedName>
        <fullName evidence="2">Uncharacterized protein</fullName>
    </submittedName>
</protein>
<dbReference type="AlphaFoldDB" id="A0A2U3K6A3"/>
<feature type="transmembrane region" description="Helical" evidence="1">
    <location>
        <begin position="16"/>
        <end position="36"/>
    </location>
</feature>
<keyword evidence="1" id="KW-0472">Membrane</keyword>
<evidence type="ECO:0000256" key="1">
    <source>
        <dbReference type="SAM" id="Phobius"/>
    </source>
</evidence>
<keyword evidence="1" id="KW-0812">Transmembrane</keyword>
<proteinExistence type="predicted"/>
<gene>
    <name evidence="2" type="ORF">SBA1_140082</name>
</gene>
<evidence type="ECO:0000313" key="3">
    <source>
        <dbReference type="Proteomes" id="UP000238701"/>
    </source>
</evidence>
<name>A0A2U3K6A3_9BACT</name>
<dbReference type="EMBL" id="OMOD01000046">
    <property type="protein sequence ID" value="SPF35191.1"/>
    <property type="molecule type" value="Genomic_DNA"/>
</dbReference>
<sequence>MHMQLVNSFRIPFTTLISYIPIIATIVTCLFSVVLARATLRYVEATDKGLALAREEFEREWSPDLHIKMERVSATEAKVIVTNLAKTSVLLQLLQLRKLSHAMPFERCRLNDPLVGGMTWTQEMGKRIIACTGHEFEGPIAACITFYASGRMYRTDWFRSQVQVREGRIVSLEPSTMPTRRVRVLDRKGPERRREFVQDVTADVAPNKVESKPDESYFVTGA</sequence>